<dbReference type="Pfam" id="PF00005">
    <property type="entry name" value="ABC_tran"/>
    <property type="match status" value="1"/>
</dbReference>
<evidence type="ECO:0000256" key="1">
    <source>
        <dbReference type="ARBA" id="ARBA00004417"/>
    </source>
</evidence>
<reference evidence="11 12" key="1">
    <citation type="submission" date="2019-09" db="EMBL/GenBank/DDBJ databases">
        <title>Segnochrobactrum spirostomi gen. nov., sp. nov., isolated from the ciliate Spirostomum cf. yagiui and description of a novel family, Segnochrobactraceae fam. nov. within the order Rhizobiales of the class Alphaproteobacteria.</title>
        <authorList>
            <person name="Akter S."/>
            <person name="Shazib S.U.A."/>
            <person name="Shin M.K."/>
        </authorList>
    </citation>
    <scope>NUCLEOTIDE SEQUENCE [LARGE SCALE GENOMIC DNA]</scope>
    <source>
        <strain evidence="11 12">Sp-1</strain>
    </source>
</reference>
<keyword evidence="8" id="KW-1278">Translocase</keyword>
<keyword evidence="3" id="KW-0813">Transport</keyword>
<keyword evidence="4" id="KW-1003">Cell membrane</keyword>
<dbReference type="PROSITE" id="PS50893">
    <property type="entry name" value="ABC_TRANSPORTER_2"/>
    <property type="match status" value="1"/>
</dbReference>
<evidence type="ECO:0000313" key="12">
    <source>
        <dbReference type="Proteomes" id="UP000332515"/>
    </source>
</evidence>
<dbReference type="FunFam" id="3.40.50.300:FF:000042">
    <property type="entry name" value="Maltose/maltodextrin ABC transporter, ATP-binding protein"/>
    <property type="match status" value="1"/>
</dbReference>
<keyword evidence="9" id="KW-0472">Membrane</keyword>
<dbReference type="Proteomes" id="UP000332515">
    <property type="component" value="Unassembled WGS sequence"/>
</dbReference>
<organism evidence="11 12">
    <name type="scientific">Segnochrobactrum spirostomi</name>
    <dbReference type="NCBI Taxonomy" id="2608987"/>
    <lineage>
        <taxon>Bacteria</taxon>
        <taxon>Pseudomonadati</taxon>
        <taxon>Pseudomonadota</taxon>
        <taxon>Alphaproteobacteria</taxon>
        <taxon>Hyphomicrobiales</taxon>
        <taxon>Segnochrobactraceae</taxon>
        <taxon>Segnochrobactrum</taxon>
    </lineage>
</organism>
<comment type="subcellular location">
    <subcellularLocation>
        <location evidence="1">Cell inner membrane</location>
        <topology evidence="1">Peripheral membrane protein</topology>
    </subcellularLocation>
</comment>
<evidence type="ECO:0000256" key="6">
    <source>
        <dbReference type="ARBA" id="ARBA00022741"/>
    </source>
</evidence>
<dbReference type="GO" id="GO:0140359">
    <property type="term" value="F:ABC-type transporter activity"/>
    <property type="evidence" value="ECO:0007669"/>
    <property type="project" value="UniProtKB-ARBA"/>
</dbReference>
<evidence type="ECO:0000256" key="2">
    <source>
        <dbReference type="ARBA" id="ARBA00005417"/>
    </source>
</evidence>
<evidence type="ECO:0000256" key="9">
    <source>
        <dbReference type="ARBA" id="ARBA00023136"/>
    </source>
</evidence>
<dbReference type="Pfam" id="PF08402">
    <property type="entry name" value="TOBE_2"/>
    <property type="match status" value="1"/>
</dbReference>
<keyword evidence="12" id="KW-1185">Reference proteome</keyword>
<dbReference type="Gene3D" id="2.40.50.100">
    <property type="match status" value="1"/>
</dbReference>
<evidence type="ECO:0000256" key="5">
    <source>
        <dbReference type="ARBA" id="ARBA00022519"/>
    </source>
</evidence>
<dbReference type="PANTHER" id="PTHR42781">
    <property type="entry name" value="SPERMIDINE/PUTRESCINE IMPORT ATP-BINDING PROTEIN POTA"/>
    <property type="match status" value="1"/>
</dbReference>
<name>A0A6A7Y7I9_9HYPH</name>
<dbReference type="InterPro" id="IPR050093">
    <property type="entry name" value="ABC_SmlMolc_Importer"/>
</dbReference>
<dbReference type="GO" id="GO:0016887">
    <property type="term" value="F:ATP hydrolysis activity"/>
    <property type="evidence" value="ECO:0007669"/>
    <property type="project" value="InterPro"/>
</dbReference>
<keyword evidence="7 11" id="KW-0067">ATP-binding</keyword>
<dbReference type="InterPro" id="IPR027417">
    <property type="entry name" value="P-loop_NTPase"/>
</dbReference>
<dbReference type="GO" id="GO:0005524">
    <property type="term" value="F:ATP binding"/>
    <property type="evidence" value="ECO:0007669"/>
    <property type="project" value="UniProtKB-KW"/>
</dbReference>
<dbReference type="InterPro" id="IPR008995">
    <property type="entry name" value="Mo/tungstate-bd_C_term_dom"/>
</dbReference>
<dbReference type="InterPro" id="IPR017871">
    <property type="entry name" value="ABC_transporter-like_CS"/>
</dbReference>
<evidence type="ECO:0000259" key="10">
    <source>
        <dbReference type="PROSITE" id="PS50893"/>
    </source>
</evidence>
<evidence type="ECO:0000313" key="11">
    <source>
        <dbReference type="EMBL" id="MQT15330.1"/>
    </source>
</evidence>
<comment type="similarity">
    <text evidence="2">Belongs to the ABC transporter superfamily.</text>
</comment>
<dbReference type="PANTHER" id="PTHR42781:SF1">
    <property type="entry name" value="THIAMINE IMPORT ATP-BINDING PROTEIN THIQ"/>
    <property type="match status" value="1"/>
</dbReference>
<evidence type="ECO:0000256" key="7">
    <source>
        <dbReference type="ARBA" id="ARBA00022840"/>
    </source>
</evidence>
<protein>
    <submittedName>
        <fullName evidence="11">ABC transporter ATP-binding protein</fullName>
    </submittedName>
</protein>
<comment type="caution">
    <text evidence="11">The sequence shown here is derived from an EMBL/GenBank/DDBJ whole genome shotgun (WGS) entry which is preliminary data.</text>
</comment>
<dbReference type="InterPro" id="IPR003439">
    <property type="entry name" value="ABC_transporter-like_ATP-bd"/>
</dbReference>
<dbReference type="InterPro" id="IPR003593">
    <property type="entry name" value="AAA+_ATPase"/>
</dbReference>
<dbReference type="SUPFAM" id="SSF50331">
    <property type="entry name" value="MOP-like"/>
    <property type="match status" value="1"/>
</dbReference>
<accession>A0A6A7Y7I9</accession>
<dbReference type="RefSeq" id="WP_312861787.1">
    <property type="nucleotide sequence ID" value="NZ_VWNA01000003.1"/>
</dbReference>
<gene>
    <name evidence="11" type="ORF">F0357_22270</name>
</gene>
<dbReference type="Gene3D" id="3.40.50.300">
    <property type="entry name" value="P-loop containing nucleotide triphosphate hydrolases"/>
    <property type="match status" value="1"/>
</dbReference>
<evidence type="ECO:0000256" key="3">
    <source>
        <dbReference type="ARBA" id="ARBA00022448"/>
    </source>
</evidence>
<feature type="domain" description="ABC transporter" evidence="10">
    <location>
        <begin position="5"/>
        <end position="236"/>
    </location>
</feature>
<sequence>MIYDLELMKVGKVYDNGTPAVIDFNLAVTKGEFIAFLGPSGCGKTTTLRMIAGFESISSGDLMVRGIRINDLPPERRPTSMIFQNYALFPHMSVRRNVAYGLEVKGLRKAERDAKVDRILATLGLDDVADMRPDRLSGGQRQRIALARGLVVEPDILLLDEPLGALDANLRKAIQAELKLLQKNLGITFVFVTHAQSEALSLSDRIVVMNQGRIEQISPPHQLYTRPNTPFVAQFIGRNTVLEGNVRALEGDKVVVETALGLLTGAANGSLAAGGKAQVVIPAEAIEVHASSEGTRETVAARTGGNVVKGAVRRADVVGHVSHIAVELPGARAVSLEAHIDKYPPNAFPAGSDILLAWSPAEATVIPAP</sequence>
<dbReference type="SUPFAM" id="SSF52540">
    <property type="entry name" value="P-loop containing nucleoside triphosphate hydrolases"/>
    <property type="match status" value="1"/>
</dbReference>
<evidence type="ECO:0000256" key="8">
    <source>
        <dbReference type="ARBA" id="ARBA00022967"/>
    </source>
</evidence>
<keyword evidence="5" id="KW-0997">Cell inner membrane</keyword>
<dbReference type="GO" id="GO:0043190">
    <property type="term" value="C:ATP-binding cassette (ABC) transporter complex"/>
    <property type="evidence" value="ECO:0007669"/>
    <property type="project" value="InterPro"/>
</dbReference>
<evidence type="ECO:0000256" key="4">
    <source>
        <dbReference type="ARBA" id="ARBA00022475"/>
    </source>
</evidence>
<dbReference type="SMART" id="SM00382">
    <property type="entry name" value="AAA"/>
    <property type="match status" value="1"/>
</dbReference>
<proteinExistence type="inferred from homology"/>
<dbReference type="InterPro" id="IPR013611">
    <property type="entry name" value="Transp-assoc_OB_typ2"/>
</dbReference>
<dbReference type="PROSITE" id="PS00211">
    <property type="entry name" value="ABC_TRANSPORTER_1"/>
    <property type="match status" value="1"/>
</dbReference>
<keyword evidence="6" id="KW-0547">Nucleotide-binding</keyword>
<dbReference type="AlphaFoldDB" id="A0A6A7Y7I9"/>
<dbReference type="EMBL" id="VWNA01000003">
    <property type="protein sequence ID" value="MQT15330.1"/>
    <property type="molecule type" value="Genomic_DNA"/>
</dbReference>